<name>A0A0L6UJU7_9BASI</name>
<feature type="transmembrane region" description="Helical" evidence="2">
    <location>
        <begin position="64"/>
        <end position="89"/>
    </location>
</feature>
<reference evidence="3 4" key="1">
    <citation type="submission" date="2015-08" db="EMBL/GenBank/DDBJ databases">
        <title>Next Generation Sequencing and Analysis of the Genome of Puccinia sorghi L Schw, the Causal Agent of Maize Common Rust.</title>
        <authorList>
            <person name="Rochi L."/>
            <person name="Burguener G."/>
            <person name="Darino M."/>
            <person name="Turjanski A."/>
            <person name="Kreff E."/>
            <person name="Dieguez M.J."/>
            <person name="Sacco F."/>
        </authorList>
    </citation>
    <scope>NUCLEOTIDE SEQUENCE [LARGE SCALE GENOMIC DNA]</scope>
    <source>
        <strain evidence="3 4">RO10H11247</strain>
    </source>
</reference>
<gene>
    <name evidence="3" type="ORF">VP01_539g2</name>
</gene>
<accession>A0A0L6UJU7</accession>
<feature type="region of interest" description="Disordered" evidence="1">
    <location>
        <begin position="399"/>
        <end position="423"/>
    </location>
</feature>
<evidence type="ECO:0000256" key="1">
    <source>
        <dbReference type="SAM" id="MobiDB-lite"/>
    </source>
</evidence>
<keyword evidence="4" id="KW-1185">Reference proteome</keyword>
<feature type="transmembrane region" description="Helical" evidence="2">
    <location>
        <begin position="211"/>
        <end position="233"/>
    </location>
</feature>
<keyword evidence="2" id="KW-1133">Transmembrane helix</keyword>
<feature type="compositionally biased region" description="Basic and acidic residues" evidence="1">
    <location>
        <begin position="409"/>
        <end position="423"/>
    </location>
</feature>
<protein>
    <submittedName>
        <fullName evidence="3">Putative signal peptide protein</fullName>
    </submittedName>
</protein>
<evidence type="ECO:0000256" key="2">
    <source>
        <dbReference type="SAM" id="Phobius"/>
    </source>
</evidence>
<evidence type="ECO:0000313" key="3">
    <source>
        <dbReference type="EMBL" id="KNZ48809.1"/>
    </source>
</evidence>
<evidence type="ECO:0000313" key="4">
    <source>
        <dbReference type="Proteomes" id="UP000037035"/>
    </source>
</evidence>
<organism evidence="3 4">
    <name type="scientific">Puccinia sorghi</name>
    <dbReference type="NCBI Taxonomy" id="27349"/>
    <lineage>
        <taxon>Eukaryota</taxon>
        <taxon>Fungi</taxon>
        <taxon>Dikarya</taxon>
        <taxon>Basidiomycota</taxon>
        <taxon>Pucciniomycotina</taxon>
        <taxon>Pucciniomycetes</taxon>
        <taxon>Pucciniales</taxon>
        <taxon>Pucciniaceae</taxon>
        <taxon>Puccinia</taxon>
    </lineage>
</organism>
<comment type="caution">
    <text evidence="3">The sequence shown here is derived from an EMBL/GenBank/DDBJ whole genome shotgun (WGS) entry which is preliminary data.</text>
</comment>
<sequence>MHSPQKAFAGPFLSSLDCLSALSTVIIPRLLPLSLSSCDRLVYPFLWVVGRSGFVWGQKKKWLFWLRCFFLSLCRPSLFLIVNFVWFRIPWQTVRAVMSTKQETKYYGASQQTLGINKCIPCLHLQTHCKKDLLNCLQLTCRNHCADCTVTVPKKLHIQKVKGGVWMAAWLEHAACQLHRPTVATRERVVYMLAQNTLKSSHMREHTGPEWIWLPKTIFLGGVMMMICTWTLLRHVFLQIFSSSDNSVVFSVSERKKKRRIRRKKTRKVSDMSKRFQRAPNMLITQERSAEEKPHITCLQTARLKNGDRKTAVTSLLLPSIPGVDSSSPPPPHNKNKMIVMTVTGRVDTQARFFPDPHSPAPSHLPDFPHSFRDRHAPYGKQKVESSLLTLQGVSIVQKQRTNKMGRSRGRELHNFRHKKKEV</sequence>
<keyword evidence="2" id="KW-0812">Transmembrane</keyword>
<dbReference type="EMBL" id="LAVV01010608">
    <property type="protein sequence ID" value="KNZ48809.1"/>
    <property type="molecule type" value="Genomic_DNA"/>
</dbReference>
<dbReference type="VEuPathDB" id="FungiDB:VP01_539g2"/>
<dbReference type="AlphaFoldDB" id="A0A0L6UJU7"/>
<dbReference type="Proteomes" id="UP000037035">
    <property type="component" value="Unassembled WGS sequence"/>
</dbReference>
<keyword evidence="2" id="KW-0472">Membrane</keyword>
<proteinExistence type="predicted"/>